<reference evidence="15" key="2">
    <citation type="submission" date="2025-08" db="UniProtKB">
        <authorList>
            <consortium name="Ensembl"/>
        </authorList>
    </citation>
    <scope>IDENTIFICATION</scope>
</reference>
<evidence type="ECO:0000256" key="5">
    <source>
        <dbReference type="ARBA" id="ARBA00022776"/>
    </source>
</evidence>
<dbReference type="GeneID" id="107318233"/>
<keyword evidence="8 12" id="KW-0460">Magnesium</keyword>
<comment type="function">
    <text evidence="11">3'-5'-exoribonuclease that specifically recognizes RNAs polyuridylated at their 3' end and mediates their degradation. Component of an exosome-independent RNA degradation pathway that mediates degradation of both mRNAs and miRNAs that have been polyuridylated by a terminal uridylyltransferase, such as ZCCHC11/TUT4. Mediates degradation of cytoplasmic mRNAs that have been deadenylated and subsequently uridylated at their 3'. Mediates degradation of uridylated pre-let-7 miRNAs, contributing to the maintenance of embryonic stem (ES) cells. Essential for correct mitosis, and negatively regulates cell proliferation.</text>
</comment>
<dbReference type="Gene3D" id="2.40.50.140">
    <property type="entry name" value="Nucleic acid-binding proteins"/>
    <property type="match status" value="1"/>
</dbReference>
<feature type="compositionally biased region" description="Polar residues" evidence="13">
    <location>
        <begin position="284"/>
        <end position="299"/>
    </location>
</feature>
<dbReference type="HAMAP" id="MF_03045">
    <property type="entry name" value="DIS3L2"/>
    <property type="match status" value="1"/>
</dbReference>
<proteinExistence type="inferred from homology"/>
<name>A0A8C2TPV2_COTJA</name>
<evidence type="ECO:0000256" key="8">
    <source>
        <dbReference type="ARBA" id="ARBA00022842"/>
    </source>
</evidence>
<comment type="function">
    <text evidence="12">3'-5'-exoribonuclease that specifically recognizes RNAs polyuridylated at their 3' end and mediates their degradation. Component of an exosome-independent RNA degradation pathway that mediates degradation of both mRNAs and miRNAs that have been polyuridylated by a terminal uridylyltransferase. Essential for correct mitosis, and negatively regulates cell proliferation.</text>
</comment>
<dbReference type="InterPro" id="IPR012340">
    <property type="entry name" value="NA-bd_OB-fold"/>
</dbReference>
<dbReference type="RefSeq" id="XP_015727316.1">
    <property type="nucleotide sequence ID" value="XM_015871830.2"/>
</dbReference>
<dbReference type="Pfam" id="PF17216">
    <property type="entry name" value="Rrp44_CSD1"/>
    <property type="match status" value="1"/>
</dbReference>
<dbReference type="Gene3D" id="2.40.50.700">
    <property type="match status" value="1"/>
</dbReference>
<evidence type="ECO:0000256" key="10">
    <source>
        <dbReference type="ARBA" id="ARBA00023306"/>
    </source>
</evidence>
<keyword evidence="3 12" id="KW-0540">Nuclease</keyword>
<dbReference type="InterPro" id="IPR022966">
    <property type="entry name" value="RNase_II/R_CS"/>
</dbReference>
<keyword evidence="16" id="KW-1185">Reference proteome</keyword>
<keyword evidence="9 12" id="KW-0694">RNA-binding</keyword>
<feature type="region of interest" description="Disordered" evidence="13">
    <location>
        <begin position="74"/>
        <end position="110"/>
    </location>
</feature>
<comment type="domain">
    <text evidence="12">Specifically recognizes and binds polyuridylated RNAs via 3 RNA-binding regions (named U-zone 1, U-zone 2 and U-zone 3) that form an open funnel on one face of the catalytic domain, allowing RNA to navigate a path to the active site.</text>
</comment>
<keyword evidence="5 12" id="KW-0498">Mitosis</keyword>
<dbReference type="OrthoDB" id="372421at2759"/>
<sequence length="1151" mass="129726">MGSVSLFELKGRFWRRKVWPCYCTMDPLGHVRSAPAQGAKEGLNKPAVPQKNAYARLVQKHHSGRFRSYMNRVAQKMQQEDSTSNEHSSDLEQPPRRGLAKENLARNGLNMRSYSPVRTSHLDQPGGFENDKPQSLFNRCLHRKNVSVNSEGDLEMEEDCYVHQHGAAADLLNTSDAMGGRVSTGPRHSAALQKSSGSDEKDEDDMWRRKHKKRGRCPANADMAAGHLLTEYFSGDVLAANARRTSLLSAGQVQGAEKRGFARTRNNSESARAPQNFDRKRQLSESQTETMSNSDSRINPRQLGTPRGGSYAALPTSGDRKNRNKPAPRKKKSIFEAYMSKEDVSAGLKRGELIQGPLRINPKKYHEAFIPSPDGTRDIFIDGVVARNRALNGDIVVVRLLPREQWKVIKPDGSDKETEATHESDVPEDMLGSCVPQEAAKGNAVSPDVIIEAQFDDNDAEHGQDHLQDTLAHDIKKLSLDTAEKVKAAGIGAVHRTKQEEVPKVNDPRLLPDKFLQRTAKVVYILEKKHSRAATGFIKLLADKNSELFKKCAMFSPVDHRVPRAYVSLADCPSDFMARPEDYSNMLFICRIVDWKEDSNFASGQLAKSLGQAGEIEPETEGILTEYGVDFSDFSPEALECLPQNLPWVISPGEMAKRRDLRKECIFTIDPSTAKDLDDALSCKQLPDGNFEVGVHIADVSYFVLEETALDRVASERATSVYLVQKVIPMLPKLLCEELCSLNPMRDRLTFSVMWKVTPEGKILDEWFGRTVICSCAKLSYDHAQSMIENPGKVFSPEELPPVSPQHSVAKIQQAVLNLHRIAQHLRKQRFIDGALRLDQLKLSFTLDQDSGMPQGCYIYQYRDSNKLVEEFMLLANMAVAHQIYRSFPEQALLRRHPPPQTKLLNDLMEFCHQVGLEIDFSSAGSLHKSLNETFRADKYSEARKEVLTNMFSRPMQMAQYFCTGVLEDEILFRHYALNVPFYTHFTSPIRRYADVVVHRLLSASLGISSPIKMEKEAIQRQAEHCNDRKMASKRVQELSTDLFFAIFVRECGPLESEAMVMGVLNEAFDVLVLKFGVQKRIYCNALPLLGFHFQKVGRKPELTLMWEPERLEEESVSQEITIFTLVEVILKSDGVPLKYSALLKRPSTKK</sequence>
<dbReference type="Pfam" id="PF17877">
    <property type="entry name" value="Dis3l2_C_term"/>
    <property type="match status" value="1"/>
</dbReference>
<reference evidence="15" key="3">
    <citation type="submission" date="2025-09" db="UniProtKB">
        <authorList>
            <consortium name="Ensembl"/>
        </authorList>
    </citation>
    <scope>IDENTIFICATION</scope>
</reference>
<dbReference type="InterPro" id="IPR001900">
    <property type="entry name" value="RNase_II/R"/>
</dbReference>
<keyword evidence="12" id="KW-0464">Manganese</keyword>
<feature type="region of interest" description="Disordered" evidence="13">
    <location>
        <begin position="250"/>
        <end position="334"/>
    </location>
</feature>
<feature type="region of interest" description="Disordered" evidence="13">
    <location>
        <begin position="177"/>
        <end position="216"/>
    </location>
</feature>
<evidence type="ECO:0000256" key="2">
    <source>
        <dbReference type="ARBA" id="ARBA00022618"/>
    </source>
</evidence>
<dbReference type="KEGG" id="cjo:107318233"/>
<comment type="subcellular location">
    <subcellularLocation>
        <location evidence="12">Cytoplasm</location>
    </subcellularLocation>
    <subcellularLocation>
        <location evidence="12">Cytoplasm</location>
        <location evidence="12">P-body</location>
    </subcellularLocation>
</comment>
<dbReference type="InterPro" id="IPR050180">
    <property type="entry name" value="RNR_Ribonuclease"/>
</dbReference>
<feature type="compositionally biased region" description="Polar residues" evidence="13">
    <location>
        <begin position="76"/>
        <end position="86"/>
    </location>
</feature>
<dbReference type="GO" id="GO:0051306">
    <property type="term" value="P:mitotic sister chromatid separation"/>
    <property type="evidence" value="ECO:0007669"/>
    <property type="project" value="Ensembl"/>
</dbReference>
<dbReference type="InterPro" id="IPR041505">
    <property type="entry name" value="Dis3_CSD2"/>
</dbReference>
<dbReference type="Gene3D" id="2.40.50.690">
    <property type="match status" value="1"/>
</dbReference>
<dbReference type="GO" id="GO:0051301">
    <property type="term" value="P:cell division"/>
    <property type="evidence" value="ECO:0007669"/>
    <property type="project" value="UniProtKB-KW"/>
</dbReference>
<dbReference type="GO" id="GO:0008266">
    <property type="term" value="F:poly(U) RNA binding"/>
    <property type="evidence" value="ECO:0007669"/>
    <property type="project" value="Ensembl"/>
</dbReference>
<dbReference type="GO" id="GO:1990074">
    <property type="term" value="P:polyuridylation-dependent mRNA catabolic process"/>
    <property type="evidence" value="ECO:0007669"/>
    <property type="project" value="UniProtKB-UniRule"/>
</dbReference>
<evidence type="ECO:0000256" key="4">
    <source>
        <dbReference type="ARBA" id="ARBA00022723"/>
    </source>
</evidence>
<dbReference type="PANTHER" id="PTHR23355">
    <property type="entry name" value="RIBONUCLEASE"/>
    <property type="match status" value="1"/>
</dbReference>
<dbReference type="InterPro" id="IPR028591">
    <property type="entry name" value="DIS3L2"/>
</dbReference>
<dbReference type="GO" id="GO:0000175">
    <property type="term" value="F:3'-5'-RNA exonuclease activity"/>
    <property type="evidence" value="ECO:0007669"/>
    <property type="project" value="UniProtKB-UniRule"/>
</dbReference>
<reference evidence="15" key="1">
    <citation type="submission" date="2015-11" db="EMBL/GenBank/DDBJ databases">
        <authorList>
            <consortium name="International Coturnix japonica Genome Analysis Consortium"/>
            <person name="Warren W."/>
            <person name="Burt D.W."/>
            <person name="Antin P.B."/>
            <person name="Lanford R."/>
            <person name="Gros J."/>
            <person name="Wilson R.K."/>
        </authorList>
    </citation>
    <scope>NUCLEOTIDE SEQUENCE [LARGE SCALE GENOMIC DNA]</scope>
</reference>
<keyword evidence="2 12" id="KW-0132">Cell division</keyword>
<evidence type="ECO:0000259" key="14">
    <source>
        <dbReference type="SMART" id="SM00955"/>
    </source>
</evidence>
<keyword evidence="10 12" id="KW-0131">Cell cycle</keyword>
<dbReference type="GO" id="GO:0000287">
    <property type="term" value="F:magnesium ion binding"/>
    <property type="evidence" value="ECO:0007669"/>
    <property type="project" value="Ensembl"/>
</dbReference>
<dbReference type="Proteomes" id="UP000694412">
    <property type="component" value="Chromosome 9"/>
</dbReference>
<protein>
    <recommendedName>
        <fullName evidence="12">DIS3-like exonuclease 2</fullName>
        <ecNumber evidence="12">3.1.13.-</ecNumber>
    </recommendedName>
</protein>
<evidence type="ECO:0000256" key="1">
    <source>
        <dbReference type="ARBA" id="ARBA00022490"/>
    </source>
</evidence>
<dbReference type="FunFam" id="2.40.50.140:FF:000177">
    <property type="entry name" value="DIS3-like exonuclease 2"/>
    <property type="match status" value="1"/>
</dbReference>
<organism evidence="15 16">
    <name type="scientific">Coturnix japonica</name>
    <name type="common">Japanese quail</name>
    <name type="synonym">Coturnix coturnix japonica</name>
    <dbReference type="NCBI Taxonomy" id="93934"/>
    <lineage>
        <taxon>Eukaryota</taxon>
        <taxon>Metazoa</taxon>
        <taxon>Chordata</taxon>
        <taxon>Craniata</taxon>
        <taxon>Vertebrata</taxon>
        <taxon>Euteleostomi</taxon>
        <taxon>Archelosauria</taxon>
        <taxon>Archosauria</taxon>
        <taxon>Dinosauria</taxon>
        <taxon>Saurischia</taxon>
        <taxon>Theropoda</taxon>
        <taxon>Coelurosauria</taxon>
        <taxon>Aves</taxon>
        <taxon>Neognathae</taxon>
        <taxon>Galloanserae</taxon>
        <taxon>Galliformes</taxon>
        <taxon>Phasianidae</taxon>
        <taxon>Perdicinae</taxon>
        <taxon>Coturnix</taxon>
    </lineage>
</organism>
<dbReference type="FunFam" id="2.40.50.700:FF:000003">
    <property type="entry name" value="DIS3-like exonuclease 2"/>
    <property type="match status" value="1"/>
</dbReference>
<dbReference type="GO" id="GO:0000956">
    <property type="term" value="P:nuclear-transcribed mRNA catabolic process"/>
    <property type="evidence" value="ECO:0007669"/>
    <property type="project" value="UniProtKB-UniRule"/>
</dbReference>
<feature type="site" description="Important for catalytic activity" evidence="12">
    <location>
        <position position="678"/>
    </location>
</feature>
<keyword evidence="7 12" id="KW-0269">Exonuclease</keyword>
<evidence type="ECO:0000256" key="3">
    <source>
        <dbReference type="ARBA" id="ARBA00022722"/>
    </source>
</evidence>
<evidence type="ECO:0000256" key="9">
    <source>
        <dbReference type="ARBA" id="ARBA00022884"/>
    </source>
</evidence>
<dbReference type="GO" id="GO:0010587">
    <property type="term" value="P:miRNA catabolic process"/>
    <property type="evidence" value="ECO:0007669"/>
    <property type="project" value="UniProtKB-UniRule"/>
</dbReference>
<feature type="domain" description="RNB" evidence="14">
    <location>
        <begin position="658"/>
        <end position="1008"/>
    </location>
</feature>
<dbReference type="InterPro" id="IPR033771">
    <property type="entry name" value="Rrp44_CSD1"/>
</dbReference>
<dbReference type="Pfam" id="PF17849">
    <property type="entry name" value="OB_Dis3"/>
    <property type="match status" value="1"/>
</dbReference>
<evidence type="ECO:0000313" key="15">
    <source>
        <dbReference type="Ensembl" id="ENSCJPP00005016720.1"/>
    </source>
</evidence>
<feature type="compositionally biased region" description="Basic residues" evidence="13">
    <location>
        <begin position="322"/>
        <end position="332"/>
    </location>
</feature>
<dbReference type="PROSITE" id="PS01175">
    <property type="entry name" value="RIBONUCLEASE_II"/>
    <property type="match status" value="1"/>
</dbReference>
<comment type="cofactor">
    <cofactor evidence="12">
        <name>Mg(2+)</name>
        <dbReference type="ChEBI" id="CHEBI:18420"/>
    </cofactor>
    <cofactor evidence="12">
        <name>Mn(2+)</name>
        <dbReference type="ChEBI" id="CHEBI:29035"/>
    </cofactor>
</comment>
<dbReference type="EC" id="3.1.13.-" evidence="12"/>
<gene>
    <name evidence="15" type="primary">DIS3L2</name>
    <name evidence="12" type="synonym">dis3l2</name>
</gene>
<keyword evidence="4 12" id="KW-0479">Metal-binding</keyword>
<dbReference type="InterPro" id="IPR041093">
    <property type="entry name" value="Dis3l2-like_C"/>
</dbReference>
<feature type="binding site" evidence="12">
    <location>
        <position position="679"/>
    </location>
    <ligand>
        <name>Mg(2+)</name>
        <dbReference type="ChEBI" id="CHEBI:18420"/>
    </ligand>
</feature>
<dbReference type="GO" id="GO:0019827">
    <property type="term" value="P:stem cell population maintenance"/>
    <property type="evidence" value="ECO:0007669"/>
    <property type="project" value="Ensembl"/>
</dbReference>
<dbReference type="Pfam" id="PF00773">
    <property type="entry name" value="RNB"/>
    <property type="match status" value="1"/>
</dbReference>
<feature type="binding site" evidence="12">
    <location>
        <position position="670"/>
    </location>
    <ligand>
        <name>Mg(2+)</name>
        <dbReference type="ChEBI" id="CHEBI:18420"/>
    </ligand>
</feature>
<comment type="similarity">
    <text evidence="12">Belongs to the RNR ribonuclease family. DIS3L2 subfamily.</text>
</comment>
<dbReference type="Ensembl" id="ENSCJPT00005023438.1">
    <property type="protein sequence ID" value="ENSCJPP00005016720.1"/>
    <property type="gene ID" value="ENSCJPG00005013721.1"/>
</dbReference>
<dbReference type="FunFam" id="2.40.50.690:FF:000003">
    <property type="entry name" value="DIS3-like exonuclease 2"/>
    <property type="match status" value="1"/>
</dbReference>
<dbReference type="GO" id="GO:0008285">
    <property type="term" value="P:negative regulation of cell population proliferation"/>
    <property type="evidence" value="ECO:0007669"/>
    <property type="project" value="Ensembl"/>
</dbReference>
<evidence type="ECO:0000313" key="16">
    <source>
        <dbReference type="Proteomes" id="UP000694412"/>
    </source>
</evidence>
<dbReference type="GO" id="GO:0000932">
    <property type="term" value="C:P-body"/>
    <property type="evidence" value="ECO:0007669"/>
    <property type="project" value="UniProtKB-SubCell"/>
</dbReference>
<feature type="compositionally biased region" description="Basic and acidic residues" evidence="13">
    <location>
        <begin position="87"/>
        <end position="104"/>
    </location>
</feature>
<evidence type="ECO:0000256" key="7">
    <source>
        <dbReference type="ARBA" id="ARBA00022839"/>
    </source>
</evidence>
<accession>A0A8C2TPV2</accession>
<dbReference type="GeneTree" id="ENSGT00530000063106"/>
<dbReference type="SMART" id="SM00955">
    <property type="entry name" value="RNB"/>
    <property type="match status" value="1"/>
</dbReference>
<evidence type="ECO:0000256" key="13">
    <source>
        <dbReference type="SAM" id="MobiDB-lite"/>
    </source>
</evidence>
<evidence type="ECO:0000256" key="6">
    <source>
        <dbReference type="ARBA" id="ARBA00022801"/>
    </source>
</evidence>
<dbReference type="PANTHER" id="PTHR23355:SF9">
    <property type="entry name" value="DIS3-LIKE EXONUCLEASE 2"/>
    <property type="match status" value="1"/>
</dbReference>
<keyword evidence="6 12" id="KW-0378">Hydrolase</keyword>
<evidence type="ECO:0000256" key="12">
    <source>
        <dbReference type="HAMAP-Rule" id="MF_03045"/>
    </source>
</evidence>
<dbReference type="CTD" id="129563"/>
<keyword evidence="1 12" id="KW-0963">Cytoplasm</keyword>
<evidence type="ECO:0000256" key="11">
    <source>
        <dbReference type="ARBA" id="ARBA00056476"/>
    </source>
</evidence>
<dbReference type="SUPFAM" id="SSF50249">
    <property type="entry name" value="Nucleic acid-binding proteins"/>
    <property type="match status" value="2"/>
</dbReference>
<dbReference type="AlphaFoldDB" id="A0A8C2TPV2"/>